<dbReference type="EMBL" id="MU006123">
    <property type="protein sequence ID" value="KAF2834243.1"/>
    <property type="molecule type" value="Genomic_DNA"/>
</dbReference>
<accession>A0A9P4S375</accession>
<feature type="compositionally biased region" description="Basic and acidic residues" evidence="1">
    <location>
        <begin position="10"/>
        <end position="21"/>
    </location>
</feature>
<feature type="compositionally biased region" description="Basic and acidic residues" evidence="1">
    <location>
        <begin position="223"/>
        <end position="237"/>
    </location>
</feature>
<reference evidence="3" key="1">
    <citation type="journal article" date="2020" name="Stud. Mycol.">
        <title>101 Dothideomycetes genomes: a test case for predicting lifestyles and emergence of pathogens.</title>
        <authorList>
            <person name="Haridas S."/>
            <person name="Albert R."/>
            <person name="Binder M."/>
            <person name="Bloem J."/>
            <person name="Labutti K."/>
            <person name="Salamov A."/>
            <person name="Andreopoulos B."/>
            <person name="Baker S."/>
            <person name="Barry K."/>
            <person name="Bills G."/>
            <person name="Bluhm B."/>
            <person name="Cannon C."/>
            <person name="Castanera R."/>
            <person name="Culley D."/>
            <person name="Daum C."/>
            <person name="Ezra D."/>
            <person name="Gonzalez J."/>
            <person name="Henrissat B."/>
            <person name="Kuo A."/>
            <person name="Liang C."/>
            <person name="Lipzen A."/>
            <person name="Lutzoni F."/>
            <person name="Magnuson J."/>
            <person name="Mondo S."/>
            <person name="Nolan M."/>
            <person name="Ohm R."/>
            <person name="Pangilinan J."/>
            <person name="Park H.-J."/>
            <person name="Ramirez L."/>
            <person name="Alfaro M."/>
            <person name="Sun H."/>
            <person name="Tritt A."/>
            <person name="Yoshinaga Y."/>
            <person name="Zwiers L.-H."/>
            <person name="Turgeon B."/>
            <person name="Goodwin S."/>
            <person name="Spatafora J."/>
            <person name="Crous P."/>
            <person name="Grigoriev I."/>
        </authorList>
    </citation>
    <scope>NUCLEOTIDE SEQUENCE</scope>
    <source>
        <strain evidence="3">CBS 101060</strain>
    </source>
</reference>
<evidence type="ECO:0000259" key="2">
    <source>
        <dbReference type="Pfam" id="PF13358"/>
    </source>
</evidence>
<proteinExistence type="predicted"/>
<dbReference type="AlphaFoldDB" id="A0A9P4S375"/>
<feature type="compositionally biased region" description="Basic and acidic residues" evidence="1">
    <location>
        <begin position="198"/>
        <end position="214"/>
    </location>
</feature>
<dbReference type="InterPro" id="IPR038717">
    <property type="entry name" value="Tc1-like_DDE_dom"/>
</dbReference>
<dbReference type="InterPro" id="IPR036397">
    <property type="entry name" value="RNaseH_sf"/>
</dbReference>
<dbReference type="GO" id="GO:0003676">
    <property type="term" value="F:nucleic acid binding"/>
    <property type="evidence" value="ECO:0007669"/>
    <property type="project" value="InterPro"/>
</dbReference>
<evidence type="ECO:0000313" key="4">
    <source>
        <dbReference type="Proteomes" id="UP000799429"/>
    </source>
</evidence>
<comment type="caution">
    <text evidence="3">The sequence shown here is derived from an EMBL/GenBank/DDBJ whole genome shotgun (WGS) entry which is preliminary data.</text>
</comment>
<dbReference type="Pfam" id="PF13358">
    <property type="entry name" value="DDE_3"/>
    <property type="match status" value="1"/>
</dbReference>
<keyword evidence="4" id="KW-1185">Reference proteome</keyword>
<dbReference type="Gene3D" id="3.30.420.10">
    <property type="entry name" value="Ribonuclease H-like superfamily/Ribonuclease H"/>
    <property type="match status" value="1"/>
</dbReference>
<sequence length="385" mass="45453">MAPLTRSKRHDLLLDGRKNHSEYGTPQKSRFFNAFDTKDVNESLRSVASRTEDSKSTASRWLQQRDIMGSPSFSRTRKLLARLGRKEIIAEEQCKMLVNPRENPVRKRKLDYQLEYHKINASVSTAQPALARHTNHARRYKQAYIKKEISDKNRKDREKYGKKYQDETVVSFWQYIYFTDEIQFDPDYQKRGNILREQGTRLDPENIEERKELEGPPPKPRKSKYESQDRYSKRVEEWEASKPRDVEIIPKGNSMTQEYYVKHILPTFIEAINHRCQRSPGNYFLVEDGDPSHGLAQRVRDENNIKNLTHPAQSPDLNPIEGVWVVLQERVGKRDWNNTMELKRVIQEEWSKITIEEIRERITQMPWRCRILVKSGGGPIRGAKW</sequence>
<name>A0A9P4S375_9PEZI</name>
<dbReference type="OrthoDB" id="5410741at2759"/>
<protein>
    <recommendedName>
        <fullName evidence="2">Tc1-like transposase DDE domain-containing protein</fullName>
    </recommendedName>
</protein>
<feature type="region of interest" description="Disordered" evidence="1">
    <location>
        <begin position="196"/>
        <end position="237"/>
    </location>
</feature>
<organism evidence="3 4">
    <name type="scientific">Patellaria atrata CBS 101060</name>
    <dbReference type="NCBI Taxonomy" id="1346257"/>
    <lineage>
        <taxon>Eukaryota</taxon>
        <taxon>Fungi</taxon>
        <taxon>Dikarya</taxon>
        <taxon>Ascomycota</taxon>
        <taxon>Pezizomycotina</taxon>
        <taxon>Dothideomycetes</taxon>
        <taxon>Dothideomycetes incertae sedis</taxon>
        <taxon>Patellariales</taxon>
        <taxon>Patellariaceae</taxon>
        <taxon>Patellaria</taxon>
    </lineage>
</organism>
<gene>
    <name evidence="3" type="ORF">M501DRAFT_1020965</name>
</gene>
<feature type="domain" description="Tc1-like transposase DDE" evidence="2">
    <location>
        <begin position="256"/>
        <end position="342"/>
    </location>
</feature>
<evidence type="ECO:0000313" key="3">
    <source>
        <dbReference type="EMBL" id="KAF2834243.1"/>
    </source>
</evidence>
<evidence type="ECO:0000256" key="1">
    <source>
        <dbReference type="SAM" id="MobiDB-lite"/>
    </source>
</evidence>
<dbReference type="Proteomes" id="UP000799429">
    <property type="component" value="Unassembled WGS sequence"/>
</dbReference>
<feature type="region of interest" description="Disordered" evidence="1">
    <location>
        <begin position="1"/>
        <end position="25"/>
    </location>
</feature>